<dbReference type="AlphaFoldDB" id="A0AAE3JPR9"/>
<dbReference type="Proteomes" id="UP001199795">
    <property type="component" value="Unassembled WGS sequence"/>
</dbReference>
<evidence type="ECO:0000313" key="1">
    <source>
        <dbReference type="EMBL" id="MCF7568510.1"/>
    </source>
</evidence>
<reference evidence="1" key="1">
    <citation type="submission" date="2022-01" db="EMBL/GenBank/DDBJ databases">
        <title>Draft genome sequence of Sabulilitoribacter arenilitoris KCTC 52401.</title>
        <authorList>
            <person name="Oh J.-S."/>
        </authorList>
    </citation>
    <scope>NUCLEOTIDE SEQUENCE</scope>
    <source>
        <strain evidence="1">HMF6543</strain>
    </source>
</reference>
<keyword evidence="2" id="KW-1185">Reference proteome</keyword>
<accession>A0AAE3JPR9</accession>
<comment type="caution">
    <text evidence="1">The sequence shown here is derived from an EMBL/GenBank/DDBJ whole genome shotgun (WGS) entry which is preliminary data.</text>
</comment>
<sequence length="49" mass="5860">MNCRNCNNTLRTDFSFCPDCGSKIIRNRLTPKSLTYDFLERYFNLDNTF</sequence>
<organism evidence="1 2">
    <name type="scientific">Wocania arenilitoris</name>
    <dbReference type="NCBI Taxonomy" id="2044858"/>
    <lineage>
        <taxon>Bacteria</taxon>
        <taxon>Pseudomonadati</taxon>
        <taxon>Bacteroidota</taxon>
        <taxon>Flavobacteriia</taxon>
        <taxon>Flavobacteriales</taxon>
        <taxon>Flavobacteriaceae</taxon>
        <taxon>Wocania</taxon>
    </lineage>
</organism>
<name>A0AAE3JPR9_9FLAO</name>
<evidence type="ECO:0008006" key="3">
    <source>
        <dbReference type="Google" id="ProtNLM"/>
    </source>
</evidence>
<gene>
    <name evidence="1" type="ORF">L3X37_09050</name>
</gene>
<proteinExistence type="predicted"/>
<dbReference type="EMBL" id="JAKKDU010000009">
    <property type="protein sequence ID" value="MCF7568510.1"/>
    <property type="molecule type" value="Genomic_DNA"/>
</dbReference>
<evidence type="ECO:0000313" key="2">
    <source>
        <dbReference type="Proteomes" id="UP001199795"/>
    </source>
</evidence>
<protein>
    <recommendedName>
        <fullName evidence="3">Zinc-ribbon domain-containing protein</fullName>
    </recommendedName>
</protein>